<feature type="compositionally biased region" description="Low complexity" evidence="1">
    <location>
        <begin position="34"/>
        <end position="48"/>
    </location>
</feature>
<evidence type="ECO:0000313" key="2">
    <source>
        <dbReference type="EMBL" id="QDG52236.1"/>
    </source>
</evidence>
<dbReference type="Proteomes" id="UP000315995">
    <property type="component" value="Chromosome"/>
</dbReference>
<dbReference type="AlphaFoldDB" id="A0A4Y6PV75"/>
<dbReference type="PROSITE" id="PS51257">
    <property type="entry name" value="PROKAR_LIPOPROTEIN"/>
    <property type="match status" value="1"/>
</dbReference>
<accession>A0A4Y6PV75</accession>
<evidence type="ECO:0000256" key="1">
    <source>
        <dbReference type="SAM" id="MobiDB-lite"/>
    </source>
</evidence>
<protein>
    <recommendedName>
        <fullName evidence="4">Lipoprotein</fullName>
    </recommendedName>
</protein>
<organism evidence="2 3">
    <name type="scientific">Persicimonas caeni</name>
    <dbReference type="NCBI Taxonomy" id="2292766"/>
    <lineage>
        <taxon>Bacteria</taxon>
        <taxon>Deltaproteobacteria</taxon>
        <taxon>Bradymonadales</taxon>
        <taxon>Bradymonadaceae</taxon>
        <taxon>Persicimonas</taxon>
    </lineage>
</organism>
<reference evidence="2 3" key="1">
    <citation type="submission" date="2019-06" db="EMBL/GenBank/DDBJ databases">
        <title>Persicimonas caeni gen. nov., sp. nov., a predatory bacterium isolated from solar saltern.</title>
        <authorList>
            <person name="Wang S."/>
        </authorList>
    </citation>
    <scope>NUCLEOTIDE SEQUENCE [LARGE SCALE GENOMIC DNA]</scope>
    <source>
        <strain evidence="2 3">YN101</strain>
    </source>
</reference>
<proteinExistence type="predicted"/>
<keyword evidence="3" id="KW-1185">Reference proteome</keyword>
<name>A0A4Y6PV75_PERCE</name>
<sequence>MNRQWFGLVCVVVALAGCQTSGTAEKASEESAQKSKQAGQAGQTKQVQCPSERSYGDPNAPNVLVFENARGKRTLYFDAVTTALDYTRRDDGAPSLWVQFPRFGDNQLFTFLESPVGEGKTREVYTQYFPREVQIDCMTFAGTSIDYTGTMTADTYKSAGRGKLAARFELGAAGSAEGDEAEEVRVSGRLQSDRLREIRYTKVVNRDAVARTPTAPEHMAIKPPKARAIYDEGTNRLYVRILNKALKPQNFIIAEGFAGEPGVYYEPEGRDFGQPRSVLVVERFGPDRLRLVQWAVAPDKLPAQPPTVDQLAELGEVLSRIEVRRVAVLPALPELALD</sequence>
<evidence type="ECO:0000313" key="3">
    <source>
        <dbReference type="Proteomes" id="UP000315995"/>
    </source>
</evidence>
<dbReference type="RefSeq" id="WP_141198708.1">
    <property type="nucleotide sequence ID" value="NZ_CP041186.1"/>
</dbReference>
<evidence type="ECO:0008006" key="4">
    <source>
        <dbReference type="Google" id="ProtNLM"/>
    </source>
</evidence>
<feature type="region of interest" description="Disordered" evidence="1">
    <location>
        <begin position="24"/>
        <end position="56"/>
    </location>
</feature>
<dbReference type="EMBL" id="CP041186">
    <property type="protein sequence ID" value="QDG52236.1"/>
    <property type="molecule type" value="Genomic_DNA"/>
</dbReference>
<gene>
    <name evidence="2" type="ORF">FIV42_16265</name>
</gene>
<accession>A0A5B8Y835</accession>